<sequence length="139" mass="14781">MGSDLTGSELTGSELTGHCLCGAVTFRGQRGGDALRACHCGQCRRWSGHVWAAIGLTDLRIAGPVRWHASSDRAERGFCPQCGSALFWKARGGTETDVAAGALDAPTGLELAGHIFAADKGDYYRIADDLPHWPQEAPE</sequence>
<feature type="domain" description="CENP-V/GFA" evidence="5">
    <location>
        <begin position="15"/>
        <end position="125"/>
    </location>
</feature>
<evidence type="ECO:0000256" key="1">
    <source>
        <dbReference type="ARBA" id="ARBA00005495"/>
    </source>
</evidence>
<dbReference type="SUPFAM" id="SSF51316">
    <property type="entry name" value="Mss4-like"/>
    <property type="match status" value="1"/>
</dbReference>
<dbReference type="RefSeq" id="WP_135818315.1">
    <property type="nucleotide sequence ID" value="NZ_SRPG01000166.1"/>
</dbReference>
<protein>
    <submittedName>
        <fullName evidence="6">GFA family protein</fullName>
    </submittedName>
</protein>
<dbReference type="EMBL" id="SRPG01000166">
    <property type="protein sequence ID" value="TGN55301.1"/>
    <property type="molecule type" value="Genomic_DNA"/>
</dbReference>
<dbReference type="PANTHER" id="PTHR33337:SF40">
    <property type="entry name" value="CENP-V_GFA DOMAIN-CONTAINING PROTEIN-RELATED"/>
    <property type="match status" value="1"/>
</dbReference>
<keyword evidence="2" id="KW-0479">Metal-binding</keyword>
<dbReference type="GO" id="GO:0046872">
    <property type="term" value="F:metal ion binding"/>
    <property type="evidence" value="ECO:0007669"/>
    <property type="project" value="UniProtKB-KW"/>
</dbReference>
<dbReference type="InterPro" id="IPR006913">
    <property type="entry name" value="CENP-V/GFA"/>
</dbReference>
<comment type="caution">
    <text evidence="6">The sequence shown here is derived from an EMBL/GenBank/DDBJ whole genome shotgun (WGS) entry which is preliminary data.</text>
</comment>
<dbReference type="Proteomes" id="UP000297972">
    <property type="component" value="Unassembled WGS sequence"/>
</dbReference>
<dbReference type="PANTHER" id="PTHR33337">
    <property type="entry name" value="GFA DOMAIN-CONTAINING PROTEIN"/>
    <property type="match status" value="1"/>
</dbReference>
<dbReference type="GO" id="GO:0016846">
    <property type="term" value="F:carbon-sulfur lyase activity"/>
    <property type="evidence" value="ECO:0007669"/>
    <property type="project" value="InterPro"/>
</dbReference>
<dbReference type="Gene3D" id="3.90.1590.10">
    <property type="entry name" value="glutathione-dependent formaldehyde- activating enzyme (gfa)"/>
    <property type="match status" value="1"/>
</dbReference>
<keyword evidence="7" id="KW-1185">Reference proteome</keyword>
<comment type="similarity">
    <text evidence="1">Belongs to the Gfa family.</text>
</comment>
<evidence type="ECO:0000256" key="4">
    <source>
        <dbReference type="ARBA" id="ARBA00023239"/>
    </source>
</evidence>
<evidence type="ECO:0000256" key="2">
    <source>
        <dbReference type="ARBA" id="ARBA00022723"/>
    </source>
</evidence>
<dbReference type="PROSITE" id="PS51891">
    <property type="entry name" value="CENP_V_GFA"/>
    <property type="match status" value="1"/>
</dbReference>
<evidence type="ECO:0000259" key="5">
    <source>
        <dbReference type="PROSITE" id="PS51891"/>
    </source>
</evidence>
<dbReference type="Pfam" id="PF04828">
    <property type="entry name" value="GFA"/>
    <property type="match status" value="1"/>
</dbReference>
<accession>A0A4Z1C160</accession>
<organism evidence="6 7">
    <name type="scientific">Paracoccus liaowanqingii</name>
    <dbReference type="NCBI Taxonomy" id="2560053"/>
    <lineage>
        <taxon>Bacteria</taxon>
        <taxon>Pseudomonadati</taxon>
        <taxon>Pseudomonadota</taxon>
        <taxon>Alphaproteobacteria</taxon>
        <taxon>Rhodobacterales</taxon>
        <taxon>Paracoccaceae</taxon>
        <taxon>Paracoccus</taxon>
    </lineage>
</organism>
<evidence type="ECO:0000313" key="7">
    <source>
        <dbReference type="Proteomes" id="UP000297972"/>
    </source>
</evidence>
<evidence type="ECO:0000256" key="3">
    <source>
        <dbReference type="ARBA" id="ARBA00022833"/>
    </source>
</evidence>
<gene>
    <name evidence="6" type="ORF">E4L95_15170</name>
</gene>
<keyword evidence="4" id="KW-0456">Lyase</keyword>
<keyword evidence="3" id="KW-0862">Zinc</keyword>
<dbReference type="InterPro" id="IPR011057">
    <property type="entry name" value="Mss4-like_sf"/>
</dbReference>
<dbReference type="OrthoDB" id="9807246at2"/>
<proteinExistence type="inferred from homology"/>
<evidence type="ECO:0000313" key="6">
    <source>
        <dbReference type="EMBL" id="TGN55301.1"/>
    </source>
</evidence>
<dbReference type="AlphaFoldDB" id="A0A4Z1C160"/>
<reference evidence="6 7" key="1">
    <citation type="submission" date="2019-03" db="EMBL/GenBank/DDBJ databases">
        <authorList>
            <person name="Li J."/>
        </authorList>
    </citation>
    <scope>NUCLEOTIDE SEQUENCE [LARGE SCALE GENOMIC DNA]</scope>
    <source>
        <strain evidence="6 7">3058</strain>
    </source>
</reference>
<name>A0A4Z1C160_9RHOB</name>